<dbReference type="EMBL" id="JACGCI010000048">
    <property type="protein sequence ID" value="KAF6751606.1"/>
    <property type="molecule type" value="Genomic_DNA"/>
</dbReference>
<reference evidence="1 3" key="1">
    <citation type="submission" date="2020-07" db="EMBL/GenBank/DDBJ databases">
        <title>Comparative genomics of pyrophilous fungi reveals a link between fire events and developmental genes.</title>
        <authorList>
            <consortium name="DOE Joint Genome Institute"/>
            <person name="Steindorff A.S."/>
            <person name="Carver A."/>
            <person name="Calhoun S."/>
            <person name="Stillman K."/>
            <person name="Liu H."/>
            <person name="Lipzen A."/>
            <person name="Pangilinan J."/>
            <person name="Labutti K."/>
            <person name="Bruns T.D."/>
            <person name="Grigoriev I.V."/>
        </authorList>
    </citation>
    <scope>NUCLEOTIDE SEQUENCE [LARGE SCALE GENOMIC DNA]</scope>
    <source>
        <strain evidence="1 3">CBS 144469</strain>
    </source>
</reference>
<dbReference type="Proteomes" id="UP000521943">
    <property type="component" value="Unassembled WGS sequence"/>
</dbReference>
<evidence type="ECO:0000313" key="3">
    <source>
        <dbReference type="Proteomes" id="UP000521943"/>
    </source>
</evidence>
<proteinExistence type="predicted"/>
<sequence>MTSTVLFRNFPMTNQPRRDAEISRVMAVPAVKQGPSAGPDWVGPRVPLPQVWDMAPRTYQRVQCKTNKIRDRVNVREKWEEGGLKGCLNCNYDPYYMVTPWI</sequence>
<keyword evidence="3" id="KW-1185">Reference proteome</keyword>
<name>A0A8H6HTP9_9AGAR</name>
<protein>
    <submittedName>
        <fullName evidence="1">Uncharacterized protein</fullName>
    </submittedName>
</protein>
<dbReference type="AlphaFoldDB" id="A0A8H6HTP9"/>
<comment type="caution">
    <text evidence="1">The sequence shown here is derived from an EMBL/GenBank/DDBJ whole genome shotgun (WGS) entry which is preliminary data.</text>
</comment>
<dbReference type="EMBL" id="JACGCI010000048">
    <property type="protein sequence ID" value="KAF6751607.1"/>
    <property type="molecule type" value="Genomic_DNA"/>
</dbReference>
<accession>A0A8H6HTP9</accession>
<evidence type="ECO:0000313" key="2">
    <source>
        <dbReference type="EMBL" id="KAF6751607.1"/>
    </source>
</evidence>
<organism evidence="1 3">
    <name type="scientific">Ephemerocybe angulata</name>
    <dbReference type="NCBI Taxonomy" id="980116"/>
    <lineage>
        <taxon>Eukaryota</taxon>
        <taxon>Fungi</taxon>
        <taxon>Dikarya</taxon>
        <taxon>Basidiomycota</taxon>
        <taxon>Agaricomycotina</taxon>
        <taxon>Agaricomycetes</taxon>
        <taxon>Agaricomycetidae</taxon>
        <taxon>Agaricales</taxon>
        <taxon>Agaricineae</taxon>
        <taxon>Psathyrellaceae</taxon>
        <taxon>Ephemerocybe</taxon>
    </lineage>
</organism>
<evidence type="ECO:0000313" key="1">
    <source>
        <dbReference type="EMBL" id="KAF6751606.1"/>
    </source>
</evidence>
<gene>
    <name evidence="1" type="ORF">DFP72DRAFT_850459</name>
    <name evidence="2" type="ORF">DFP72DRAFT_850460</name>
</gene>